<protein>
    <recommendedName>
        <fullName evidence="3">N-acetyltransferase</fullName>
    </recommendedName>
</protein>
<evidence type="ECO:0000313" key="1">
    <source>
        <dbReference type="EMBL" id="AVZ74003.1"/>
    </source>
</evidence>
<dbReference type="OrthoDB" id="3395574at2"/>
<dbReference type="AlphaFoldDB" id="A0A2R4T4B7"/>
<evidence type="ECO:0000313" key="2">
    <source>
        <dbReference type="Proteomes" id="UP000244201"/>
    </source>
</evidence>
<dbReference type="Proteomes" id="UP000244201">
    <property type="component" value="Chromosome"/>
</dbReference>
<proteinExistence type="predicted"/>
<keyword evidence="2" id="KW-1185">Reference proteome</keyword>
<name>A0A2R4T4B7_9ACTN</name>
<organism evidence="1 2">
    <name type="scientific">Streptomyces lunaelactis</name>
    <dbReference type="NCBI Taxonomy" id="1535768"/>
    <lineage>
        <taxon>Bacteria</taxon>
        <taxon>Bacillati</taxon>
        <taxon>Actinomycetota</taxon>
        <taxon>Actinomycetes</taxon>
        <taxon>Kitasatosporales</taxon>
        <taxon>Streptomycetaceae</taxon>
        <taxon>Streptomyces</taxon>
    </lineage>
</organism>
<dbReference type="GeneID" id="55657421"/>
<gene>
    <name evidence="1" type="ORF">SLUN_19390</name>
</gene>
<accession>A0A2R4T4B7</accession>
<dbReference type="EMBL" id="CP026304">
    <property type="protein sequence ID" value="AVZ74003.1"/>
    <property type="molecule type" value="Genomic_DNA"/>
</dbReference>
<dbReference type="RefSeq" id="WP_108150059.1">
    <property type="nucleotide sequence ID" value="NZ_CP026304.1"/>
</dbReference>
<sequence length="169" mass="19959">MAEKETAIRALAQLADDVYWVREWPDKPTWRDRLRRWVYPESYRFDRTAALPRPWVDRPAGHYERTGWRIRAAYFRSDLAFEVEYVVCDLCEIGWVESPYSYEGYKRCGLASAALWSLRRAYPGVQWHTGGGHFRESEPFWDSVSVDVPGGYTQQERCHHVEPRQAQRG</sequence>
<reference evidence="1 2" key="1">
    <citation type="submission" date="2018-01" db="EMBL/GenBank/DDBJ databases">
        <title>Complete genome sequence of Streptomyces lunaelactis MM109T, a Ferroverdin A producer isolated from cave moonmilk deposits.</title>
        <authorList>
            <person name="Naome A."/>
            <person name="Martinet L."/>
            <person name="Maciejewska M."/>
            <person name="Anderssen S."/>
            <person name="Adam D."/>
            <person name="Tenconi E."/>
            <person name="Deflandre B."/>
            <person name="Arguelles-Arias A."/>
            <person name="Calusinska M."/>
            <person name="Copieters W."/>
            <person name="Karim L."/>
            <person name="Hanikenne M."/>
            <person name="Baurain D."/>
            <person name="van Wezel G."/>
            <person name="Smargiasso N."/>
            <person name="de Pauw E."/>
            <person name="Delfosse P."/>
            <person name="Rigali S."/>
        </authorList>
    </citation>
    <scope>NUCLEOTIDE SEQUENCE [LARGE SCALE GENOMIC DNA]</scope>
    <source>
        <strain evidence="1 2">MM109</strain>
    </source>
</reference>
<dbReference type="KEGG" id="slk:SLUN_19390"/>
<evidence type="ECO:0008006" key="3">
    <source>
        <dbReference type="Google" id="ProtNLM"/>
    </source>
</evidence>